<dbReference type="CDD" id="cd06464">
    <property type="entry name" value="ACD_sHsps-like"/>
    <property type="match status" value="1"/>
</dbReference>
<dbReference type="Proteomes" id="UP000703295">
    <property type="component" value="Unassembled WGS sequence"/>
</dbReference>
<comment type="similarity">
    <text evidence="1 2">Belongs to the small heat shock protein (HSP20) family.</text>
</comment>
<sequence>MMPTRKNYNQNWLPSIFNDFFDNDWMVKANSTAPAINVIESEKEYKVELAAPGMTKDDFHVQLADDNTLTISMEKKNENKEENDKKYLRREFSYSKFEQSMIIPDDVEKEKINAAVNDGVLTIDLPKKTNEEKVQARKVIEVK</sequence>
<reference evidence="4 5" key="1">
    <citation type="journal article" date="2021" name="Sci. Rep.">
        <title>The distribution of antibiotic resistance genes in chicken gut microbiota commensals.</title>
        <authorList>
            <person name="Juricova H."/>
            <person name="Matiasovicova J."/>
            <person name="Kubasova T."/>
            <person name="Cejkova D."/>
            <person name="Rychlik I."/>
        </authorList>
    </citation>
    <scope>NUCLEOTIDE SEQUENCE [LARGE SCALE GENOMIC DNA]</scope>
    <source>
        <strain evidence="4 5">An801</strain>
    </source>
</reference>
<dbReference type="RefSeq" id="WP_204473635.1">
    <property type="nucleotide sequence ID" value="NZ_CATVUC010000062.1"/>
</dbReference>
<organism evidence="4 5">
    <name type="scientific">Bacteroides mediterraneensis</name>
    <dbReference type="NCBI Taxonomy" id="1841856"/>
    <lineage>
        <taxon>Bacteria</taxon>
        <taxon>Pseudomonadati</taxon>
        <taxon>Bacteroidota</taxon>
        <taxon>Bacteroidia</taxon>
        <taxon>Bacteroidales</taxon>
        <taxon>Bacteroidaceae</taxon>
        <taxon>Bacteroides</taxon>
    </lineage>
</organism>
<evidence type="ECO:0000313" key="5">
    <source>
        <dbReference type="Proteomes" id="UP000703295"/>
    </source>
</evidence>
<dbReference type="SUPFAM" id="SSF49764">
    <property type="entry name" value="HSP20-like chaperones"/>
    <property type="match status" value="1"/>
</dbReference>
<dbReference type="Pfam" id="PF00011">
    <property type="entry name" value="HSP20"/>
    <property type="match status" value="1"/>
</dbReference>
<dbReference type="PANTHER" id="PTHR11527">
    <property type="entry name" value="HEAT-SHOCK PROTEIN 20 FAMILY MEMBER"/>
    <property type="match status" value="1"/>
</dbReference>
<dbReference type="InterPro" id="IPR031107">
    <property type="entry name" value="Small_HSP"/>
</dbReference>
<dbReference type="InterPro" id="IPR002068">
    <property type="entry name" value="A-crystallin/Hsp20_dom"/>
</dbReference>
<evidence type="ECO:0000313" key="4">
    <source>
        <dbReference type="EMBL" id="MBM6757162.1"/>
    </source>
</evidence>
<dbReference type="PROSITE" id="PS01031">
    <property type="entry name" value="SHSP"/>
    <property type="match status" value="1"/>
</dbReference>
<dbReference type="InterPro" id="IPR008978">
    <property type="entry name" value="HSP20-like_chaperone"/>
</dbReference>
<dbReference type="Gene3D" id="2.60.40.790">
    <property type="match status" value="1"/>
</dbReference>
<accession>A0ABS2ER65</accession>
<feature type="domain" description="SHSP" evidence="3">
    <location>
        <begin position="27"/>
        <end position="143"/>
    </location>
</feature>
<proteinExistence type="inferred from homology"/>
<evidence type="ECO:0000259" key="3">
    <source>
        <dbReference type="PROSITE" id="PS01031"/>
    </source>
</evidence>
<name>A0ABS2ER65_9BACE</name>
<keyword evidence="5" id="KW-1185">Reference proteome</keyword>
<dbReference type="EMBL" id="JACJJW010000001">
    <property type="protein sequence ID" value="MBM6757162.1"/>
    <property type="molecule type" value="Genomic_DNA"/>
</dbReference>
<protein>
    <submittedName>
        <fullName evidence="4">Hsp20/alpha crystallin family protein</fullName>
    </submittedName>
</protein>
<evidence type="ECO:0000256" key="1">
    <source>
        <dbReference type="PROSITE-ProRule" id="PRU00285"/>
    </source>
</evidence>
<comment type="caution">
    <text evidence="4">The sequence shown here is derived from an EMBL/GenBank/DDBJ whole genome shotgun (WGS) entry which is preliminary data.</text>
</comment>
<gene>
    <name evidence="4" type="ORF">H6A31_00360</name>
</gene>
<evidence type="ECO:0000256" key="2">
    <source>
        <dbReference type="RuleBase" id="RU003616"/>
    </source>
</evidence>